<name>A0A0B7K1Q9_BIOOC</name>
<protein>
    <submittedName>
        <fullName evidence="1">Uncharacterized protein</fullName>
    </submittedName>
</protein>
<proteinExistence type="predicted"/>
<reference evidence="1" key="1">
    <citation type="submission" date="2015-01" db="EMBL/GenBank/DDBJ databases">
        <authorList>
            <person name="Durling Mikael"/>
        </authorList>
    </citation>
    <scope>NUCLEOTIDE SEQUENCE</scope>
</reference>
<dbReference type="EMBL" id="CDPU01000014">
    <property type="protein sequence ID" value="CEO49512.1"/>
    <property type="molecule type" value="Genomic_DNA"/>
</dbReference>
<gene>
    <name evidence="1" type="ORF">BN869_000005569_1</name>
</gene>
<accession>A0A0B7K1Q9</accession>
<organism evidence="1">
    <name type="scientific">Bionectria ochroleuca</name>
    <name type="common">Gliocladium roseum</name>
    <dbReference type="NCBI Taxonomy" id="29856"/>
    <lineage>
        <taxon>Eukaryota</taxon>
        <taxon>Fungi</taxon>
        <taxon>Dikarya</taxon>
        <taxon>Ascomycota</taxon>
        <taxon>Pezizomycotina</taxon>
        <taxon>Sordariomycetes</taxon>
        <taxon>Hypocreomycetidae</taxon>
        <taxon>Hypocreales</taxon>
        <taxon>Bionectriaceae</taxon>
        <taxon>Clonostachys</taxon>
    </lineage>
</organism>
<evidence type="ECO:0000313" key="1">
    <source>
        <dbReference type="EMBL" id="CEO49512.1"/>
    </source>
</evidence>
<sequence length="98" mass="10728">MDSPTHMRIHPQCGACGRPFEEGANIVALTYHNSICVALNPGSYSSSGYYEQVNSDYIFCQYSDVPSWRPTSEAMDCSYLEASLATFPATSATFTPRG</sequence>
<dbReference type="AlphaFoldDB" id="A0A0B7K1Q9"/>